<organism evidence="2 3">
    <name type="scientific">Candidatus Limisoma faecipullorum</name>
    <dbReference type="NCBI Taxonomy" id="2840854"/>
    <lineage>
        <taxon>Bacteria</taxon>
        <taxon>Pseudomonadati</taxon>
        <taxon>Bacteroidota</taxon>
        <taxon>Bacteroidia</taxon>
        <taxon>Bacteroidales</taxon>
        <taxon>Candidatus Limisoma</taxon>
    </lineage>
</organism>
<reference evidence="2" key="2">
    <citation type="journal article" date="2021" name="PeerJ">
        <title>Extensive microbial diversity within the chicken gut microbiome revealed by metagenomics and culture.</title>
        <authorList>
            <person name="Gilroy R."/>
            <person name="Ravi A."/>
            <person name="Getino M."/>
            <person name="Pursley I."/>
            <person name="Horton D.L."/>
            <person name="Alikhan N.F."/>
            <person name="Baker D."/>
            <person name="Gharbi K."/>
            <person name="Hall N."/>
            <person name="Watson M."/>
            <person name="Adriaenssens E.M."/>
            <person name="Foster-Nyarko E."/>
            <person name="Jarju S."/>
            <person name="Secka A."/>
            <person name="Antonio M."/>
            <person name="Oren A."/>
            <person name="Chaudhuri R.R."/>
            <person name="La Ragione R."/>
            <person name="Hildebrand F."/>
            <person name="Pallen M.J."/>
        </authorList>
    </citation>
    <scope>NUCLEOTIDE SEQUENCE</scope>
    <source>
        <strain evidence="2">6919</strain>
    </source>
</reference>
<protein>
    <submittedName>
        <fullName evidence="2">Uncharacterized protein</fullName>
    </submittedName>
</protein>
<evidence type="ECO:0000256" key="1">
    <source>
        <dbReference type="SAM" id="SignalP"/>
    </source>
</evidence>
<dbReference type="AlphaFoldDB" id="A0A9D9IQE4"/>
<evidence type="ECO:0000313" key="2">
    <source>
        <dbReference type="EMBL" id="MBO8476827.1"/>
    </source>
</evidence>
<name>A0A9D9IQE4_9BACT</name>
<dbReference type="Proteomes" id="UP000823598">
    <property type="component" value="Unassembled WGS sequence"/>
</dbReference>
<dbReference type="EMBL" id="JADIMC010000086">
    <property type="protein sequence ID" value="MBO8476827.1"/>
    <property type="molecule type" value="Genomic_DNA"/>
</dbReference>
<feature type="signal peptide" evidence="1">
    <location>
        <begin position="1"/>
        <end position="19"/>
    </location>
</feature>
<proteinExistence type="predicted"/>
<sequence>MKKLIILLIAALLPIVATAADTVSDNSPLTKKEQRRTLRGYKGFVELGSIMDHATVFGWEDQRGHHFDLLTSHGYQFNNFFYLGGGTGVLAYPQYGVLMPLFGNIRINVLNNRISPVIDLKGGYSVGRFYGGFWSIDIGVRVKLKGKKAMYATIGTMFQNDANPTVNWIDIGPSGYSNYLDDWSNAGFGIRFGYEF</sequence>
<keyword evidence="1" id="KW-0732">Signal</keyword>
<accession>A0A9D9IQE4</accession>
<evidence type="ECO:0000313" key="3">
    <source>
        <dbReference type="Proteomes" id="UP000823598"/>
    </source>
</evidence>
<feature type="chain" id="PRO_5038484580" evidence="1">
    <location>
        <begin position="20"/>
        <end position="196"/>
    </location>
</feature>
<comment type="caution">
    <text evidence="2">The sequence shown here is derived from an EMBL/GenBank/DDBJ whole genome shotgun (WGS) entry which is preliminary data.</text>
</comment>
<gene>
    <name evidence="2" type="ORF">IAB88_07530</name>
</gene>
<reference evidence="2" key="1">
    <citation type="submission" date="2020-10" db="EMBL/GenBank/DDBJ databases">
        <authorList>
            <person name="Gilroy R."/>
        </authorList>
    </citation>
    <scope>NUCLEOTIDE SEQUENCE</scope>
    <source>
        <strain evidence="2">6919</strain>
    </source>
</reference>